<name>A0A015W8G3_BACFG</name>
<evidence type="ECO:0000313" key="2">
    <source>
        <dbReference type="EMBL" id="EXY76775.1"/>
    </source>
</evidence>
<reference evidence="2 3" key="1">
    <citation type="submission" date="2014-02" db="EMBL/GenBank/DDBJ databases">
        <authorList>
            <person name="Sears C."/>
            <person name="Carroll K."/>
            <person name="Sack B.R."/>
            <person name="Qadri F."/>
            <person name="Myers L.L."/>
            <person name="Chung G.-T."/>
            <person name="Escheverria P."/>
            <person name="Fraser C.M."/>
            <person name="Sadzewicz L."/>
            <person name="Shefchek K.A."/>
            <person name="Tallon L."/>
            <person name="Das S.P."/>
            <person name="Daugherty S."/>
            <person name="Mongodin E.F."/>
        </authorList>
    </citation>
    <scope>NUCLEOTIDE SEQUENCE [LARGE SCALE GENOMIC DNA]</scope>
    <source>
        <strain evidence="3">3988T(B)14</strain>
    </source>
</reference>
<feature type="domain" description="Arm DNA-binding" evidence="1">
    <location>
        <begin position="23"/>
        <end position="60"/>
    </location>
</feature>
<gene>
    <name evidence="2" type="primary">intN2</name>
    <name evidence="2" type="ORF">M124_4364</name>
</gene>
<dbReference type="InterPro" id="IPR035386">
    <property type="entry name" value="Arm-DNA-bind_5"/>
</dbReference>
<evidence type="ECO:0000313" key="3">
    <source>
        <dbReference type="Proteomes" id="UP000020529"/>
    </source>
</evidence>
<sequence length="67" mass="7836">MNIKRNIIFALESRKKNGVPIVENVPIRMRVIYASQRIEFTTGYRIDVAKWDADKQRVKNGCTNKLK</sequence>
<feature type="non-terminal residue" evidence="2">
    <location>
        <position position="67"/>
    </location>
</feature>
<dbReference type="EMBL" id="JGCY01000101">
    <property type="protein sequence ID" value="EXY76775.1"/>
    <property type="molecule type" value="Genomic_DNA"/>
</dbReference>
<dbReference type="Pfam" id="PF17293">
    <property type="entry name" value="Arm-DNA-bind_5"/>
    <property type="match status" value="1"/>
</dbReference>
<evidence type="ECO:0000259" key="1">
    <source>
        <dbReference type="Pfam" id="PF17293"/>
    </source>
</evidence>
<comment type="caution">
    <text evidence="2">The sequence shown here is derived from an EMBL/GenBank/DDBJ whole genome shotgun (WGS) entry which is preliminary data.</text>
</comment>
<accession>A0A015W8G3</accession>
<dbReference type="AlphaFoldDB" id="A0A015W8G3"/>
<organism evidence="2 3">
    <name type="scientific">Bacteroides fragilis str. 3988T(B)14</name>
    <dbReference type="NCBI Taxonomy" id="1339315"/>
    <lineage>
        <taxon>Bacteria</taxon>
        <taxon>Pseudomonadati</taxon>
        <taxon>Bacteroidota</taxon>
        <taxon>Bacteroidia</taxon>
        <taxon>Bacteroidales</taxon>
        <taxon>Bacteroidaceae</taxon>
        <taxon>Bacteroides</taxon>
    </lineage>
</organism>
<proteinExistence type="predicted"/>
<dbReference type="Proteomes" id="UP000020529">
    <property type="component" value="Unassembled WGS sequence"/>
</dbReference>
<protein>
    <submittedName>
        <fullName evidence="2">Integrase domain protein</fullName>
    </submittedName>
</protein>